<dbReference type="InterPro" id="IPR033913">
    <property type="entry name" value="MTH1175_dom"/>
</dbReference>
<feature type="domain" description="Dinitrogenase iron-molybdenum cofactor biosynthesis" evidence="2">
    <location>
        <begin position="13"/>
        <end position="103"/>
    </location>
</feature>
<evidence type="ECO:0000313" key="3">
    <source>
        <dbReference type="EMBL" id="HHF99016.1"/>
    </source>
</evidence>
<dbReference type="Proteomes" id="UP000886070">
    <property type="component" value="Unassembled WGS sequence"/>
</dbReference>
<comment type="caution">
    <text evidence="3">The sequence shown here is derived from an EMBL/GenBank/DDBJ whole genome shotgun (WGS) entry which is preliminary data.</text>
</comment>
<dbReference type="AlphaFoldDB" id="A0A7V5LZF4"/>
<sequence length="204" mass="21339">MKIAVTSMGKDLDSQIDPRFGRCQYFIIVDPESMQFEAVQNPNIGAGSGAGIATAQMIAQRGVDTIITGNVGPNAFQTLSAAGIKIITGVTGTVRSAIERYKKGELSSTSGPTVGAHFGMGGGFSGGPGGGFGMGMRRGMGRGMGWGTGYPGAFYGPGTVNPPGMPQMPQMSKEQELSMLKEQAKAIESQLEQIKKRIEELEKG</sequence>
<dbReference type="InterPro" id="IPR035205">
    <property type="entry name" value="DUF5320"/>
</dbReference>
<gene>
    <name evidence="3" type="ORF">ENL39_05985</name>
</gene>
<dbReference type="SUPFAM" id="SSF53146">
    <property type="entry name" value="Nitrogenase accessory factor-like"/>
    <property type="match status" value="1"/>
</dbReference>
<dbReference type="EMBL" id="DRTT01000164">
    <property type="protein sequence ID" value="HHF99016.1"/>
    <property type="molecule type" value="Genomic_DNA"/>
</dbReference>
<protein>
    <submittedName>
        <fullName evidence="3">Dinitrogenase iron-molybdenum cofactor biosynthesis protein</fullName>
    </submittedName>
</protein>
<dbReference type="Pfam" id="PF02579">
    <property type="entry name" value="Nitro_FeMo-Co"/>
    <property type="match status" value="1"/>
</dbReference>
<organism evidence="3">
    <name type="scientific">Aerophobetes bacterium</name>
    <dbReference type="NCBI Taxonomy" id="2030807"/>
    <lineage>
        <taxon>Bacteria</taxon>
        <taxon>Candidatus Aerophobota</taxon>
    </lineage>
</organism>
<dbReference type="Gene3D" id="3.30.420.130">
    <property type="entry name" value="Dinitrogenase iron-molybdenum cofactor biosynthesis domain"/>
    <property type="match status" value="1"/>
</dbReference>
<dbReference type="CDD" id="cd00851">
    <property type="entry name" value="MTH1175"/>
    <property type="match status" value="1"/>
</dbReference>
<feature type="coiled-coil region" evidence="1">
    <location>
        <begin position="170"/>
        <end position="204"/>
    </location>
</feature>
<evidence type="ECO:0000259" key="2">
    <source>
        <dbReference type="Pfam" id="PF02579"/>
    </source>
</evidence>
<dbReference type="PANTHER" id="PTHR42983">
    <property type="entry name" value="DINITROGENASE IRON-MOLYBDENUM COFACTOR PROTEIN-RELATED"/>
    <property type="match status" value="1"/>
</dbReference>
<proteinExistence type="predicted"/>
<reference evidence="3" key="1">
    <citation type="journal article" date="2020" name="mSystems">
        <title>Genome- and Community-Level Interaction Insights into Carbon Utilization and Element Cycling Functions of Hydrothermarchaeota in Hydrothermal Sediment.</title>
        <authorList>
            <person name="Zhou Z."/>
            <person name="Liu Y."/>
            <person name="Xu W."/>
            <person name="Pan J."/>
            <person name="Luo Z.H."/>
            <person name="Li M."/>
        </authorList>
    </citation>
    <scope>NUCLEOTIDE SEQUENCE [LARGE SCALE GENOMIC DNA]</scope>
    <source>
        <strain evidence="3">HyVt-92</strain>
    </source>
</reference>
<dbReference type="InterPro" id="IPR036105">
    <property type="entry name" value="DiNase_FeMo-co_biosyn_sf"/>
</dbReference>
<dbReference type="Pfam" id="PF17253">
    <property type="entry name" value="DUF5320"/>
    <property type="match status" value="1"/>
</dbReference>
<name>A0A7V5LZF4_UNCAE</name>
<accession>A0A7V5LZF4</accession>
<evidence type="ECO:0000256" key="1">
    <source>
        <dbReference type="SAM" id="Coils"/>
    </source>
</evidence>
<keyword evidence="1" id="KW-0175">Coiled coil</keyword>
<dbReference type="InterPro" id="IPR003731">
    <property type="entry name" value="Di-Nase_FeMo-co_biosynth"/>
</dbReference>
<dbReference type="PANTHER" id="PTHR42983:SF1">
    <property type="entry name" value="IRON-MOLYBDENUM PROTEIN"/>
    <property type="match status" value="1"/>
</dbReference>